<dbReference type="PANTHER" id="PTHR43255:SF1">
    <property type="entry name" value="IRON-SULFUR-BINDING OXIDOREDUCTASE FADF-RELATED"/>
    <property type="match status" value="1"/>
</dbReference>
<dbReference type="PANTHER" id="PTHR43255">
    <property type="entry name" value="IRON-SULFUR-BINDING OXIDOREDUCTASE FADF-RELATED-RELATED"/>
    <property type="match status" value="1"/>
</dbReference>
<dbReference type="GO" id="GO:0046872">
    <property type="term" value="F:metal ion binding"/>
    <property type="evidence" value="ECO:0007669"/>
    <property type="project" value="UniProtKB-KW"/>
</dbReference>
<keyword evidence="4" id="KW-0408">Iron</keyword>
<dbReference type="RefSeq" id="WP_078933807.1">
    <property type="nucleotide sequence ID" value="NZ_FUWG01000015.1"/>
</dbReference>
<dbReference type="PROSITE" id="PS00198">
    <property type="entry name" value="4FE4S_FER_1"/>
    <property type="match status" value="2"/>
</dbReference>
<accession>A0A1T4MAI5</accession>
<dbReference type="InterPro" id="IPR009051">
    <property type="entry name" value="Helical_ferredxn"/>
</dbReference>
<dbReference type="Gene3D" id="1.10.1060.10">
    <property type="entry name" value="Alpha-helical ferredoxin"/>
    <property type="match status" value="1"/>
</dbReference>
<dbReference type="GO" id="GO:0016491">
    <property type="term" value="F:oxidoreductase activity"/>
    <property type="evidence" value="ECO:0007669"/>
    <property type="project" value="UniProtKB-KW"/>
</dbReference>
<evidence type="ECO:0000256" key="5">
    <source>
        <dbReference type="ARBA" id="ARBA00023014"/>
    </source>
</evidence>
<dbReference type="Pfam" id="PF13534">
    <property type="entry name" value="Fer4_17"/>
    <property type="match status" value="1"/>
</dbReference>
<organism evidence="7 8">
    <name type="scientific">Treponema porcinum</name>
    <dbReference type="NCBI Taxonomy" id="261392"/>
    <lineage>
        <taxon>Bacteria</taxon>
        <taxon>Pseudomonadati</taxon>
        <taxon>Spirochaetota</taxon>
        <taxon>Spirochaetia</taxon>
        <taxon>Spirochaetales</taxon>
        <taxon>Treponemataceae</taxon>
        <taxon>Treponema</taxon>
    </lineage>
</organism>
<evidence type="ECO:0000313" key="8">
    <source>
        <dbReference type="Proteomes" id="UP000190423"/>
    </source>
</evidence>
<proteinExistence type="predicted"/>
<keyword evidence="5" id="KW-0411">Iron-sulfur</keyword>
<dbReference type="EMBL" id="FUWG01000015">
    <property type="protein sequence ID" value="SJZ63847.1"/>
    <property type="molecule type" value="Genomic_DNA"/>
</dbReference>
<evidence type="ECO:0000256" key="4">
    <source>
        <dbReference type="ARBA" id="ARBA00023004"/>
    </source>
</evidence>
<dbReference type="OrthoDB" id="9794954at2"/>
<gene>
    <name evidence="7" type="ORF">SAMN02745149_01906</name>
</gene>
<keyword evidence="1" id="KW-0004">4Fe-4S</keyword>
<reference evidence="7 8" key="1">
    <citation type="submission" date="2017-02" db="EMBL/GenBank/DDBJ databases">
        <authorList>
            <person name="Peterson S.W."/>
        </authorList>
    </citation>
    <scope>NUCLEOTIDE SEQUENCE [LARGE SCALE GENOMIC DNA]</scope>
    <source>
        <strain evidence="7 8">ATCC BAA-908</strain>
    </source>
</reference>
<evidence type="ECO:0000256" key="2">
    <source>
        <dbReference type="ARBA" id="ARBA00022723"/>
    </source>
</evidence>
<dbReference type="InterPro" id="IPR017900">
    <property type="entry name" value="4Fe4S_Fe_S_CS"/>
</dbReference>
<dbReference type="GO" id="GO:0051539">
    <property type="term" value="F:4 iron, 4 sulfur cluster binding"/>
    <property type="evidence" value="ECO:0007669"/>
    <property type="project" value="UniProtKB-KW"/>
</dbReference>
<evidence type="ECO:0000313" key="7">
    <source>
        <dbReference type="EMBL" id="SJZ63847.1"/>
    </source>
</evidence>
<sequence>MLKSEAELCKEQILSISGVNPKKCMVCGKCSGTCPNYDSMEYHPHQFVQMVENGEVEKLLNSKSIYACLSCFACLERCPRQVEPAKLIEAVRMYAERQRGAQHLAAENVPDYLDDDMPQQAIVSAFRKYRK</sequence>
<dbReference type="PROSITE" id="PS51379">
    <property type="entry name" value="4FE4S_FER_2"/>
    <property type="match status" value="1"/>
</dbReference>
<name>A0A1T4MAI5_TREPO</name>
<feature type="domain" description="4Fe-4S ferredoxin-type" evidence="6">
    <location>
        <begin position="14"/>
        <end position="45"/>
    </location>
</feature>
<evidence type="ECO:0000256" key="3">
    <source>
        <dbReference type="ARBA" id="ARBA00023002"/>
    </source>
</evidence>
<dbReference type="Proteomes" id="UP000190423">
    <property type="component" value="Unassembled WGS sequence"/>
</dbReference>
<evidence type="ECO:0000256" key="1">
    <source>
        <dbReference type="ARBA" id="ARBA00022485"/>
    </source>
</evidence>
<evidence type="ECO:0000259" key="6">
    <source>
        <dbReference type="PROSITE" id="PS51379"/>
    </source>
</evidence>
<dbReference type="AlphaFoldDB" id="A0A1T4MAI5"/>
<dbReference type="GeneID" id="78317186"/>
<dbReference type="STRING" id="261392.SAMN02745149_01906"/>
<protein>
    <submittedName>
        <fullName evidence="7">Heterodisulfide reductase subunit C</fullName>
    </submittedName>
</protein>
<dbReference type="GO" id="GO:0005886">
    <property type="term" value="C:plasma membrane"/>
    <property type="evidence" value="ECO:0007669"/>
    <property type="project" value="TreeGrafter"/>
</dbReference>
<keyword evidence="2" id="KW-0479">Metal-binding</keyword>
<keyword evidence="3" id="KW-0560">Oxidoreductase</keyword>
<keyword evidence="8" id="KW-1185">Reference proteome</keyword>
<dbReference type="InterPro" id="IPR051460">
    <property type="entry name" value="HdrC_iron-sulfur_subunit"/>
</dbReference>
<dbReference type="SUPFAM" id="SSF46548">
    <property type="entry name" value="alpha-helical ferredoxin"/>
    <property type="match status" value="1"/>
</dbReference>
<dbReference type="InterPro" id="IPR017896">
    <property type="entry name" value="4Fe4S_Fe-S-bd"/>
</dbReference>